<dbReference type="EMBL" id="LCKO01000001">
    <property type="protein sequence ID" value="KKU01243.1"/>
    <property type="molecule type" value="Genomic_DNA"/>
</dbReference>
<organism evidence="1 2">
    <name type="scientific">Candidatus Collierbacteria bacterium GW2011_GWB2_45_17</name>
    <dbReference type="NCBI Taxonomy" id="1618388"/>
    <lineage>
        <taxon>Bacteria</taxon>
        <taxon>Candidatus Collieribacteriota</taxon>
    </lineage>
</organism>
<dbReference type="Proteomes" id="UP000034078">
    <property type="component" value="Unassembled WGS sequence"/>
</dbReference>
<gene>
    <name evidence="1" type="ORF">UX01_C0001G0087</name>
</gene>
<evidence type="ECO:0000313" key="1">
    <source>
        <dbReference type="EMBL" id="KKU01243.1"/>
    </source>
</evidence>
<accession>A0A837IIQ1</accession>
<proteinExistence type="predicted"/>
<dbReference type="AlphaFoldDB" id="A0A837IIQ1"/>
<evidence type="ECO:0000313" key="2">
    <source>
        <dbReference type="Proteomes" id="UP000034078"/>
    </source>
</evidence>
<comment type="caution">
    <text evidence="1">The sequence shown here is derived from an EMBL/GenBank/DDBJ whole genome shotgun (WGS) entry which is preliminary data.</text>
</comment>
<name>A0A837IIQ1_9BACT</name>
<protein>
    <submittedName>
        <fullName evidence="1">Uncharacterized protein</fullName>
    </submittedName>
</protein>
<sequence>MKITDHWWLGTTLDVFIFDNDLNPFGGNHCSGFWIELKFLGGNKDCAYLTVKFYRIDCLLKELENVSQQILKRNLFWFKILADIFYFNYDVQGAPPKWVMGYCNRGWIPDQVRDDSGVRLPQLEYEIRNDTRTGRVNPAPTG</sequence>
<reference evidence="1 2" key="1">
    <citation type="journal article" date="2015" name="Nature">
        <title>rRNA introns, odd ribosomes, and small enigmatic genomes across a large radiation of phyla.</title>
        <authorList>
            <person name="Brown C.T."/>
            <person name="Hug L.A."/>
            <person name="Thomas B.C."/>
            <person name="Sharon I."/>
            <person name="Castelle C.J."/>
            <person name="Singh A."/>
            <person name="Wilkins M.J."/>
            <person name="Williams K.H."/>
            <person name="Banfield J.F."/>
        </authorList>
    </citation>
    <scope>NUCLEOTIDE SEQUENCE [LARGE SCALE GENOMIC DNA]</scope>
</reference>